<organism evidence="2 3">
    <name type="scientific">Cladophialophora bantiana (strain ATCC 10958 / CBS 173.52 / CDC B-1940 / NIH 8579)</name>
    <name type="common">Xylohypha bantiana</name>
    <dbReference type="NCBI Taxonomy" id="1442370"/>
    <lineage>
        <taxon>Eukaryota</taxon>
        <taxon>Fungi</taxon>
        <taxon>Dikarya</taxon>
        <taxon>Ascomycota</taxon>
        <taxon>Pezizomycotina</taxon>
        <taxon>Eurotiomycetes</taxon>
        <taxon>Chaetothyriomycetidae</taxon>
        <taxon>Chaetothyriales</taxon>
        <taxon>Herpotrichiellaceae</taxon>
        <taxon>Cladophialophora</taxon>
    </lineage>
</organism>
<dbReference type="Proteomes" id="UP000053789">
    <property type="component" value="Unassembled WGS sequence"/>
</dbReference>
<gene>
    <name evidence="2" type="ORF">Z519_09772</name>
</gene>
<dbReference type="EMBL" id="KN846995">
    <property type="protein sequence ID" value="KIW89616.1"/>
    <property type="molecule type" value="Genomic_DNA"/>
</dbReference>
<dbReference type="VEuPathDB" id="FungiDB:Z519_09772"/>
<accession>A0A0D2EHS5</accession>
<sequence length="112" mass="11789">MAHVSPQQDLSPQDSTFLFISTLQEQLAKSEFVTSINNPAARADSPSPAPVRAPAAAANPKPKPNESSRTSVAASLLSSSSSAATKPSAPKWPDKESQGARITRLKPPRQAK</sequence>
<dbReference type="RefSeq" id="XP_016616285.1">
    <property type="nucleotide sequence ID" value="XM_016767493.1"/>
</dbReference>
<feature type="region of interest" description="Disordered" evidence="1">
    <location>
        <begin position="38"/>
        <end position="112"/>
    </location>
</feature>
<evidence type="ECO:0000313" key="2">
    <source>
        <dbReference type="EMBL" id="KIW89616.1"/>
    </source>
</evidence>
<keyword evidence="3" id="KW-1185">Reference proteome</keyword>
<dbReference type="GeneID" id="27702700"/>
<feature type="compositionally biased region" description="Low complexity" evidence="1">
    <location>
        <begin position="38"/>
        <end position="91"/>
    </location>
</feature>
<proteinExistence type="predicted"/>
<reference evidence="2" key="1">
    <citation type="submission" date="2015-01" db="EMBL/GenBank/DDBJ databases">
        <title>The Genome Sequence of Cladophialophora bantiana CBS 173.52.</title>
        <authorList>
            <consortium name="The Broad Institute Genomics Platform"/>
            <person name="Cuomo C."/>
            <person name="de Hoog S."/>
            <person name="Gorbushina A."/>
            <person name="Stielow B."/>
            <person name="Teixiera M."/>
            <person name="Abouelleil A."/>
            <person name="Chapman S.B."/>
            <person name="Priest M."/>
            <person name="Young S.K."/>
            <person name="Wortman J."/>
            <person name="Nusbaum C."/>
            <person name="Birren B."/>
        </authorList>
    </citation>
    <scope>NUCLEOTIDE SEQUENCE [LARGE SCALE GENOMIC DNA]</scope>
    <source>
        <strain evidence="2">CBS 173.52</strain>
    </source>
</reference>
<evidence type="ECO:0000256" key="1">
    <source>
        <dbReference type="SAM" id="MobiDB-lite"/>
    </source>
</evidence>
<protein>
    <submittedName>
        <fullName evidence="2">Uncharacterized protein</fullName>
    </submittedName>
</protein>
<evidence type="ECO:0000313" key="3">
    <source>
        <dbReference type="Proteomes" id="UP000053789"/>
    </source>
</evidence>
<feature type="compositionally biased region" description="Basic residues" evidence="1">
    <location>
        <begin position="103"/>
        <end position="112"/>
    </location>
</feature>
<dbReference type="HOGENOM" id="CLU_2170759_0_0_1"/>
<name>A0A0D2EHS5_CLAB1</name>
<dbReference type="AlphaFoldDB" id="A0A0D2EHS5"/>
<dbReference type="OrthoDB" id="4161076at2759"/>